<evidence type="ECO:0000259" key="3">
    <source>
        <dbReference type="Pfam" id="PF00724"/>
    </source>
</evidence>
<evidence type="ECO:0000313" key="4">
    <source>
        <dbReference type="EMBL" id="AWO82969.1"/>
    </source>
</evidence>
<dbReference type="RefSeq" id="WP_004023195.1">
    <property type="nucleotide sequence ID" value="NZ_CABEIC010000002.1"/>
</dbReference>
<dbReference type="KEGG" id="gta:BCM27_04865"/>
<keyword evidence="1" id="KW-0285">Flavoprotein</keyword>
<dbReference type="CDD" id="cd02803">
    <property type="entry name" value="OYE_like_FMN_family"/>
    <property type="match status" value="1"/>
</dbReference>
<reference evidence="4 5" key="1">
    <citation type="submission" date="2018-05" db="EMBL/GenBank/DDBJ databases">
        <title>Complete genome sequence of Gordonia terrae NRRL B-16283.</title>
        <authorList>
            <person name="Garlena R.A."/>
            <person name="Russell D.A."/>
            <person name="Hatfull G.F."/>
        </authorList>
    </citation>
    <scope>NUCLEOTIDE SEQUENCE [LARGE SCALE GENOMIC DNA]</scope>
    <source>
        <strain evidence="4 5">NRRL B-16283</strain>
    </source>
</reference>
<organism evidence="4 5">
    <name type="scientific">Gordonia terrae</name>
    <dbReference type="NCBI Taxonomy" id="2055"/>
    <lineage>
        <taxon>Bacteria</taxon>
        <taxon>Bacillati</taxon>
        <taxon>Actinomycetota</taxon>
        <taxon>Actinomycetes</taxon>
        <taxon>Mycobacteriales</taxon>
        <taxon>Gordoniaceae</taxon>
        <taxon>Gordonia</taxon>
    </lineage>
</organism>
<evidence type="ECO:0000313" key="5">
    <source>
        <dbReference type="Proteomes" id="UP000247118"/>
    </source>
</evidence>
<dbReference type="InterPro" id="IPR013785">
    <property type="entry name" value="Aldolase_TIM"/>
</dbReference>
<accession>A0AAD0K8T0</accession>
<protein>
    <submittedName>
        <fullName evidence="4">NADH:flavin oxidoreductase</fullName>
    </submittedName>
</protein>
<evidence type="ECO:0000256" key="2">
    <source>
        <dbReference type="ARBA" id="ARBA00023002"/>
    </source>
</evidence>
<dbReference type="GO" id="GO:0016491">
    <property type="term" value="F:oxidoreductase activity"/>
    <property type="evidence" value="ECO:0007669"/>
    <property type="project" value="UniProtKB-KW"/>
</dbReference>
<feature type="domain" description="NADH:flavin oxidoreductase/NADH oxidase N-terminal" evidence="3">
    <location>
        <begin position="9"/>
        <end position="245"/>
    </location>
</feature>
<dbReference type="GeneID" id="32687077"/>
<dbReference type="Gene3D" id="3.20.20.70">
    <property type="entry name" value="Aldolase class I"/>
    <property type="match status" value="1"/>
</dbReference>
<dbReference type="Pfam" id="PF00724">
    <property type="entry name" value="Oxidored_FMN"/>
    <property type="match status" value="1"/>
</dbReference>
<name>A0AAD0K8T0_9ACTN</name>
<dbReference type="Proteomes" id="UP000247118">
    <property type="component" value="Chromosome"/>
</dbReference>
<dbReference type="PANTHER" id="PTHR43656">
    <property type="entry name" value="BINDING OXIDOREDUCTASE, PUTATIVE (AFU_ORTHOLOGUE AFUA_2G08260)-RELATED"/>
    <property type="match status" value="1"/>
</dbReference>
<dbReference type="EMBL" id="CP029604">
    <property type="protein sequence ID" value="AWO82969.1"/>
    <property type="molecule type" value="Genomic_DNA"/>
</dbReference>
<dbReference type="PANTHER" id="PTHR43656:SF2">
    <property type="entry name" value="BINDING OXIDOREDUCTASE, PUTATIVE (AFU_ORTHOLOGUE AFUA_2G08260)-RELATED"/>
    <property type="match status" value="1"/>
</dbReference>
<dbReference type="GO" id="GO:0010181">
    <property type="term" value="F:FMN binding"/>
    <property type="evidence" value="ECO:0007669"/>
    <property type="project" value="InterPro"/>
</dbReference>
<proteinExistence type="predicted"/>
<gene>
    <name evidence="4" type="ORF">DLJ61_04905</name>
</gene>
<dbReference type="AlphaFoldDB" id="A0AAD0K8T0"/>
<keyword evidence="2" id="KW-0560">Oxidoreductase</keyword>
<sequence>MSAHPDVLSPARLGPVQLRNRTLKAATYENMARNGLVTDPLIDFHVEHARGGVGMTTVAYCAVSPDGRIDQHQILWRPEARPGLQRLTDAVHAVGAAISAQIGHSGPVNNGKETQTKPLAPSRYFNMQFLRTVGAASTEDLERVIRAHGEAATMAIETGFDAVEVHLGHNYLASSFLSPNLNRRTDEYGGSLANRARLGLRILDAVREAAQDRLGIVVKLNMDDGVPGGFWIDEAMQVAQWIESAGSADALEMTAGSSLLNPMYLFKGDAPIHDFAAAMPQPIRAGIKLVGKHVLHEYPYVDGYLMQDAKQIRSAVSMPMILLGGVTNRATMDDAMKSGFDFVAMGRALLREPDLINRIAADPETTSLCNHNNKCMVSIFTSTRCVLRSPHPADVPSATG</sequence>
<dbReference type="InterPro" id="IPR001155">
    <property type="entry name" value="OxRdtase_FMN_N"/>
</dbReference>
<dbReference type="InterPro" id="IPR051799">
    <property type="entry name" value="NADH_flavin_oxidoreductase"/>
</dbReference>
<dbReference type="SUPFAM" id="SSF51395">
    <property type="entry name" value="FMN-linked oxidoreductases"/>
    <property type="match status" value="1"/>
</dbReference>
<evidence type="ECO:0000256" key="1">
    <source>
        <dbReference type="ARBA" id="ARBA00022630"/>
    </source>
</evidence>